<sequence length="347" mass="37869">MRVDGMLNEKLKKCIWLFIGITAVVLCTGVLFPQQLSVLTGGHSVVSERVLIPGGQSVGIQMDVKGALIVGVEKKIGPEVGDMIVAVNGQKVDGPDDVNRVVSGSGKAVQLTVIRNNKSMDFSVTPYYDKASREYKLGLWIKEKIAGIGTLSFYDPKTGSFAALGHGIYEAETGMLLETRTGSLLHTRVSQIKAGEKGVPGEIGGVIYDFQNPLGEIMKNTEFGIYGKGDDPQDFDLDHPMVMAYQEEIEEGKAYILTTIDETKVEQFEIEITKVKNQNKADSKGLEFEVTDKKLLETCGGIVQGMSGSPIIQNNRIIGAVTHVFVNNPKKGYGIFVEWMVEQTEKS</sequence>
<dbReference type="Gene3D" id="2.30.42.10">
    <property type="match status" value="1"/>
</dbReference>
<evidence type="ECO:0000259" key="2">
    <source>
        <dbReference type="PROSITE" id="PS51494"/>
    </source>
</evidence>
<dbReference type="SUPFAM" id="SSF50156">
    <property type="entry name" value="PDZ domain-like"/>
    <property type="match status" value="1"/>
</dbReference>
<dbReference type="GO" id="GO:0016787">
    <property type="term" value="F:hydrolase activity"/>
    <property type="evidence" value="ECO:0007669"/>
    <property type="project" value="UniProtKB-KW"/>
</dbReference>
<dbReference type="EMBL" id="QXWK01000009">
    <property type="protein sequence ID" value="NBH61097.1"/>
    <property type="molecule type" value="Genomic_DNA"/>
</dbReference>
<dbReference type="SUPFAM" id="SSF50494">
    <property type="entry name" value="Trypsin-like serine proteases"/>
    <property type="match status" value="1"/>
</dbReference>
<keyword evidence="1" id="KW-0472">Membrane</keyword>
<evidence type="ECO:0000256" key="1">
    <source>
        <dbReference type="SAM" id="Phobius"/>
    </source>
</evidence>
<dbReference type="Proteomes" id="UP000446866">
    <property type="component" value="Unassembled WGS sequence"/>
</dbReference>
<keyword evidence="1" id="KW-0812">Transmembrane</keyword>
<organism evidence="3 4">
    <name type="scientific">Anaerotruncus colihominis</name>
    <dbReference type="NCBI Taxonomy" id="169435"/>
    <lineage>
        <taxon>Bacteria</taxon>
        <taxon>Bacillati</taxon>
        <taxon>Bacillota</taxon>
        <taxon>Clostridia</taxon>
        <taxon>Eubacteriales</taxon>
        <taxon>Oscillospiraceae</taxon>
        <taxon>Anaerotruncus</taxon>
    </lineage>
</organism>
<proteinExistence type="predicted"/>
<dbReference type="InterPro" id="IPR008763">
    <property type="entry name" value="Peptidase_S55"/>
</dbReference>
<dbReference type="InterPro" id="IPR009003">
    <property type="entry name" value="Peptidase_S1_PA"/>
</dbReference>
<name>A0A845QK80_9FIRM</name>
<feature type="domain" description="Peptidase S55" evidence="2">
    <location>
        <begin position="118"/>
        <end position="347"/>
    </location>
</feature>
<evidence type="ECO:0000313" key="3">
    <source>
        <dbReference type="EMBL" id="NBH61097.1"/>
    </source>
</evidence>
<dbReference type="AlphaFoldDB" id="A0A845QK80"/>
<feature type="transmembrane region" description="Helical" evidence="1">
    <location>
        <begin position="14"/>
        <end position="32"/>
    </location>
</feature>
<keyword evidence="1" id="KW-1133">Transmembrane helix</keyword>
<keyword evidence="4" id="KW-1185">Reference proteome</keyword>
<dbReference type="NCBIfam" id="TIGR02860">
    <property type="entry name" value="spore_IV_B"/>
    <property type="match status" value="1"/>
</dbReference>
<evidence type="ECO:0000313" key="4">
    <source>
        <dbReference type="Proteomes" id="UP000446866"/>
    </source>
</evidence>
<dbReference type="PROSITE" id="PS51494">
    <property type="entry name" value="SPOIVB"/>
    <property type="match status" value="1"/>
</dbReference>
<dbReference type="Pfam" id="PF05580">
    <property type="entry name" value="Peptidase_S55"/>
    <property type="match status" value="1"/>
</dbReference>
<comment type="caution">
    <text evidence="3">The sequence shown here is derived from an EMBL/GenBank/DDBJ whole genome shotgun (WGS) entry which is preliminary data.</text>
</comment>
<dbReference type="EC" id="3.4.21.116" evidence="3"/>
<accession>A0A845QK80</accession>
<gene>
    <name evidence="3" type="primary">spoIVB</name>
    <name evidence="3" type="ORF">D0435_05460</name>
</gene>
<dbReference type="InterPro" id="IPR014219">
    <property type="entry name" value="SpoIVB"/>
</dbReference>
<reference evidence="3 4" key="1">
    <citation type="submission" date="2018-08" db="EMBL/GenBank/DDBJ databases">
        <title>Murine metabolic-syndrome-specific gut microbial biobank.</title>
        <authorList>
            <person name="Liu C."/>
        </authorList>
    </citation>
    <scope>NUCLEOTIDE SEQUENCE [LARGE SCALE GENOMIC DNA]</scope>
    <source>
        <strain evidence="3 4">28</strain>
    </source>
</reference>
<protein>
    <submittedName>
        <fullName evidence="3">SpoIVB peptidase</fullName>
        <ecNumber evidence="3">3.4.21.116</ecNumber>
    </submittedName>
</protein>
<dbReference type="InterPro" id="IPR036034">
    <property type="entry name" value="PDZ_sf"/>
</dbReference>
<keyword evidence="3" id="KW-0378">Hydrolase</keyword>